<dbReference type="Pfam" id="PF04993">
    <property type="entry name" value="TfoX_N"/>
    <property type="match status" value="1"/>
</dbReference>
<protein>
    <submittedName>
        <fullName evidence="2">TfoX/Sxy family protein</fullName>
    </submittedName>
</protein>
<evidence type="ECO:0000259" key="1">
    <source>
        <dbReference type="Pfam" id="PF04993"/>
    </source>
</evidence>
<dbReference type="AlphaFoldDB" id="A0A9X2P546"/>
<comment type="caution">
    <text evidence="2">The sequence shown here is derived from an EMBL/GenBank/DDBJ whole genome shotgun (WGS) entry which is preliminary data.</text>
</comment>
<feature type="domain" description="TfoX N-terminal" evidence="1">
    <location>
        <begin position="14"/>
        <end position="96"/>
    </location>
</feature>
<dbReference type="SUPFAM" id="SSF159894">
    <property type="entry name" value="YgaC/TfoX-N like"/>
    <property type="match status" value="1"/>
</dbReference>
<keyword evidence="3" id="KW-1185">Reference proteome</keyword>
<dbReference type="EMBL" id="JANSUY010000013">
    <property type="protein sequence ID" value="MCR9016256.1"/>
    <property type="molecule type" value="Genomic_DNA"/>
</dbReference>
<proteinExistence type="predicted"/>
<gene>
    <name evidence="2" type="ORF">NU887_14520</name>
</gene>
<organism evidence="2 3">
    <name type="scientific">Aquiflexum gelatinilyticum</name>
    <dbReference type="NCBI Taxonomy" id="2961943"/>
    <lineage>
        <taxon>Bacteria</taxon>
        <taxon>Pseudomonadati</taxon>
        <taxon>Bacteroidota</taxon>
        <taxon>Cytophagia</taxon>
        <taxon>Cytophagales</taxon>
        <taxon>Cyclobacteriaceae</taxon>
        <taxon>Aquiflexum</taxon>
    </lineage>
</organism>
<reference evidence="2" key="1">
    <citation type="submission" date="2022-08" db="EMBL/GenBank/DDBJ databases">
        <authorList>
            <person name="Zhang D."/>
        </authorList>
    </citation>
    <scope>NUCLEOTIDE SEQUENCE</scope>
    <source>
        <strain evidence="2">XJ19-11</strain>
    </source>
</reference>
<dbReference type="RefSeq" id="WP_258424108.1">
    <property type="nucleotide sequence ID" value="NZ_JANSUY010000013.1"/>
</dbReference>
<name>A0A9X2P546_9BACT</name>
<dbReference type="Gene3D" id="3.30.1460.30">
    <property type="entry name" value="YgaC/TfoX-N like chaperone"/>
    <property type="match status" value="1"/>
</dbReference>
<evidence type="ECO:0000313" key="3">
    <source>
        <dbReference type="Proteomes" id="UP001142175"/>
    </source>
</evidence>
<evidence type="ECO:0000313" key="2">
    <source>
        <dbReference type="EMBL" id="MCR9016256.1"/>
    </source>
</evidence>
<dbReference type="InterPro" id="IPR007076">
    <property type="entry name" value="TfoX_N"/>
</dbReference>
<sequence length="105" mass="11874">MPSDQKFVDFVIHQIKNAGEISAKKMFGEYGVYSDGKLFGLICDNRLFIKPTESGREFIGNIVEAPPYKGAKPSFLIEDKIEDGEWLSQLVRISLKELPDPKPKK</sequence>
<dbReference type="Proteomes" id="UP001142175">
    <property type="component" value="Unassembled WGS sequence"/>
</dbReference>
<accession>A0A9X2P546</accession>